<dbReference type="GeneID" id="17304678"/>
<dbReference type="PaxDb" id="55529-EKX48026"/>
<reference evidence="3 5" key="1">
    <citation type="journal article" date="2012" name="Nature">
        <title>Algal genomes reveal evolutionary mosaicism and the fate of nucleomorphs.</title>
        <authorList>
            <consortium name="DOE Joint Genome Institute"/>
            <person name="Curtis B.A."/>
            <person name="Tanifuji G."/>
            <person name="Burki F."/>
            <person name="Gruber A."/>
            <person name="Irimia M."/>
            <person name="Maruyama S."/>
            <person name="Arias M.C."/>
            <person name="Ball S.G."/>
            <person name="Gile G.H."/>
            <person name="Hirakawa Y."/>
            <person name="Hopkins J.F."/>
            <person name="Kuo A."/>
            <person name="Rensing S.A."/>
            <person name="Schmutz J."/>
            <person name="Symeonidi A."/>
            <person name="Elias M."/>
            <person name="Eveleigh R.J."/>
            <person name="Herman E.K."/>
            <person name="Klute M.J."/>
            <person name="Nakayama T."/>
            <person name="Obornik M."/>
            <person name="Reyes-Prieto A."/>
            <person name="Armbrust E.V."/>
            <person name="Aves S.J."/>
            <person name="Beiko R.G."/>
            <person name="Coutinho P."/>
            <person name="Dacks J.B."/>
            <person name="Durnford D.G."/>
            <person name="Fast N.M."/>
            <person name="Green B.R."/>
            <person name="Grisdale C.J."/>
            <person name="Hempel F."/>
            <person name="Henrissat B."/>
            <person name="Hoppner M.P."/>
            <person name="Ishida K."/>
            <person name="Kim E."/>
            <person name="Koreny L."/>
            <person name="Kroth P.G."/>
            <person name="Liu Y."/>
            <person name="Malik S.B."/>
            <person name="Maier U.G."/>
            <person name="McRose D."/>
            <person name="Mock T."/>
            <person name="Neilson J.A."/>
            <person name="Onodera N.T."/>
            <person name="Poole A.M."/>
            <person name="Pritham E.J."/>
            <person name="Richards T.A."/>
            <person name="Rocap G."/>
            <person name="Roy S.W."/>
            <person name="Sarai C."/>
            <person name="Schaack S."/>
            <person name="Shirato S."/>
            <person name="Slamovits C.H."/>
            <person name="Spencer D.F."/>
            <person name="Suzuki S."/>
            <person name="Worden A.Z."/>
            <person name="Zauner S."/>
            <person name="Barry K."/>
            <person name="Bell C."/>
            <person name="Bharti A.K."/>
            <person name="Crow J.A."/>
            <person name="Grimwood J."/>
            <person name="Kramer R."/>
            <person name="Lindquist E."/>
            <person name="Lucas S."/>
            <person name="Salamov A."/>
            <person name="McFadden G.I."/>
            <person name="Lane C.E."/>
            <person name="Keeling P.J."/>
            <person name="Gray M.W."/>
            <person name="Grigoriev I.V."/>
            <person name="Archibald J.M."/>
        </authorList>
    </citation>
    <scope>NUCLEOTIDE SEQUENCE</scope>
    <source>
        <strain evidence="3 5">CCMP2712</strain>
    </source>
</reference>
<dbReference type="EMBL" id="JH992987">
    <property type="protein sequence ID" value="EKX48026.1"/>
    <property type="molecule type" value="Genomic_DNA"/>
</dbReference>
<reference evidence="4" key="3">
    <citation type="submission" date="2016-03" db="UniProtKB">
        <authorList>
            <consortium name="EnsemblProtists"/>
        </authorList>
    </citation>
    <scope>IDENTIFICATION</scope>
</reference>
<organism evidence="3">
    <name type="scientific">Guillardia theta (strain CCMP2712)</name>
    <name type="common">Cryptophyte</name>
    <dbReference type="NCBI Taxonomy" id="905079"/>
    <lineage>
        <taxon>Eukaryota</taxon>
        <taxon>Cryptophyceae</taxon>
        <taxon>Pyrenomonadales</taxon>
        <taxon>Geminigeraceae</taxon>
        <taxon>Guillardia</taxon>
    </lineage>
</organism>
<feature type="signal peptide" evidence="2">
    <location>
        <begin position="1"/>
        <end position="24"/>
    </location>
</feature>
<dbReference type="Proteomes" id="UP000011087">
    <property type="component" value="Unassembled WGS sequence"/>
</dbReference>
<dbReference type="RefSeq" id="XP_005835006.1">
    <property type="nucleotide sequence ID" value="XM_005834949.1"/>
</dbReference>
<reference evidence="5" key="2">
    <citation type="submission" date="2012-11" db="EMBL/GenBank/DDBJ databases">
        <authorList>
            <person name="Kuo A."/>
            <person name="Curtis B.A."/>
            <person name="Tanifuji G."/>
            <person name="Burki F."/>
            <person name="Gruber A."/>
            <person name="Irimia M."/>
            <person name="Maruyama S."/>
            <person name="Arias M.C."/>
            <person name="Ball S.G."/>
            <person name="Gile G.H."/>
            <person name="Hirakawa Y."/>
            <person name="Hopkins J.F."/>
            <person name="Rensing S.A."/>
            <person name="Schmutz J."/>
            <person name="Symeonidi A."/>
            <person name="Elias M."/>
            <person name="Eveleigh R.J."/>
            <person name="Herman E.K."/>
            <person name="Klute M.J."/>
            <person name="Nakayama T."/>
            <person name="Obornik M."/>
            <person name="Reyes-Prieto A."/>
            <person name="Armbrust E.V."/>
            <person name="Aves S.J."/>
            <person name="Beiko R.G."/>
            <person name="Coutinho P."/>
            <person name="Dacks J.B."/>
            <person name="Durnford D.G."/>
            <person name="Fast N.M."/>
            <person name="Green B.R."/>
            <person name="Grisdale C."/>
            <person name="Hempe F."/>
            <person name="Henrissat B."/>
            <person name="Hoppner M.P."/>
            <person name="Ishida K.-I."/>
            <person name="Kim E."/>
            <person name="Koreny L."/>
            <person name="Kroth P.G."/>
            <person name="Liu Y."/>
            <person name="Malik S.-B."/>
            <person name="Maier U.G."/>
            <person name="McRose D."/>
            <person name="Mock T."/>
            <person name="Neilson J.A."/>
            <person name="Onodera N.T."/>
            <person name="Poole A.M."/>
            <person name="Pritham E.J."/>
            <person name="Richards T.A."/>
            <person name="Rocap G."/>
            <person name="Roy S.W."/>
            <person name="Sarai C."/>
            <person name="Schaack S."/>
            <person name="Shirato S."/>
            <person name="Slamovits C.H."/>
            <person name="Spencer D.F."/>
            <person name="Suzuki S."/>
            <person name="Worden A.Z."/>
            <person name="Zauner S."/>
            <person name="Barry K."/>
            <person name="Bell C."/>
            <person name="Bharti A.K."/>
            <person name="Crow J.A."/>
            <person name="Grimwood J."/>
            <person name="Kramer R."/>
            <person name="Lindquist E."/>
            <person name="Lucas S."/>
            <person name="Salamov A."/>
            <person name="McFadden G.I."/>
            <person name="Lane C.E."/>
            <person name="Keeling P.J."/>
            <person name="Gray M.W."/>
            <person name="Grigoriev I.V."/>
            <person name="Archibald J.M."/>
        </authorList>
    </citation>
    <scope>NUCLEOTIDE SEQUENCE</scope>
    <source>
        <strain evidence="5">CCMP2712</strain>
    </source>
</reference>
<dbReference type="HOGENOM" id="CLU_457480_0_0_1"/>
<evidence type="ECO:0008006" key="6">
    <source>
        <dbReference type="Google" id="ProtNLM"/>
    </source>
</evidence>
<feature type="region of interest" description="Disordered" evidence="1">
    <location>
        <begin position="181"/>
        <end position="203"/>
    </location>
</feature>
<evidence type="ECO:0000256" key="2">
    <source>
        <dbReference type="SAM" id="SignalP"/>
    </source>
</evidence>
<protein>
    <recommendedName>
        <fullName evidence="6">KOW domain-containing protein</fullName>
    </recommendedName>
</protein>
<feature type="region of interest" description="Disordered" evidence="1">
    <location>
        <begin position="509"/>
        <end position="538"/>
    </location>
</feature>
<name>L1JHQ2_GUITC</name>
<evidence type="ECO:0000313" key="5">
    <source>
        <dbReference type="Proteomes" id="UP000011087"/>
    </source>
</evidence>
<proteinExistence type="predicted"/>
<gene>
    <name evidence="3" type="ORF">GUITHDRAFT_136986</name>
</gene>
<accession>L1JHQ2</accession>
<evidence type="ECO:0000256" key="1">
    <source>
        <dbReference type="SAM" id="MobiDB-lite"/>
    </source>
</evidence>
<feature type="compositionally biased region" description="Basic and acidic residues" evidence="1">
    <location>
        <begin position="509"/>
        <end position="518"/>
    </location>
</feature>
<dbReference type="KEGG" id="gtt:GUITHDRAFT_136986"/>
<evidence type="ECO:0000313" key="4">
    <source>
        <dbReference type="EnsemblProtists" id="EKX48026"/>
    </source>
</evidence>
<feature type="compositionally biased region" description="Basic and acidic residues" evidence="1">
    <location>
        <begin position="188"/>
        <end position="203"/>
    </location>
</feature>
<keyword evidence="2" id="KW-0732">Signal</keyword>
<dbReference type="AlphaFoldDB" id="L1JHQ2"/>
<evidence type="ECO:0000313" key="3">
    <source>
        <dbReference type="EMBL" id="EKX48026.1"/>
    </source>
</evidence>
<sequence length="597" mass="66390">MQHTTASIHTLLLLLLLFPFHAEQSPCLVSGMCQHSPCSGWRLRCEIQGPKEGAEAAEVESHPLLCFMTGLKVRGIPKSCSPSMAPRSRMRSCQEGVRSLSASGSQRRDGGMNELERAREALAGIIAKRRDNQAAYSFNQDAAAPSSLTRPESLGDRMAKSMSKEFKWLSEANAVENFRWTEEDESEDKAMHDVPETRDQDNRPEVQEWKPMNGQQVEEFEDVRVKDEMPPSGSDDAARAMLEADGDIAEEGEEGNRLETGMFELKYDQGSVWIPGDDPLTRTKGYLLNRVFPGLKLDAHQMLDDYLSRLNGESSQAQLLHEFRREIGMDTPDQEEEEEEADPFAKAFKGMELSVPLLSEKGLKQSRGKESELVEEHKAMKLGEASPEMSLQTTKEQVKQPGEAVKSKGADVKLDVPRAVEVHEDVKATDVVVLSASLLAGREGEAQELETSYDMRVVFANEKTIGIRTTWSDGFEVVEEVDLRTGKIFEIQEEELGDEGVETRGLEVTDGVERKEHQQQAPKPSAGEEGGAVREEEEVKEGMLVRVTSKSSRYRNLVGLIVAVVGNGKRVRVQFAGLRQTALLQKTSIQAVKLEED</sequence>
<keyword evidence="5" id="KW-1185">Reference proteome</keyword>
<feature type="chain" id="PRO_5008771475" description="KOW domain-containing protein" evidence="2">
    <location>
        <begin position="25"/>
        <end position="597"/>
    </location>
</feature>
<dbReference type="EnsemblProtists" id="EKX48026">
    <property type="protein sequence ID" value="EKX48026"/>
    <property type="gene ID" value="GUITHDRAFT_136986"/>
</dbReference>